<protein>
    <recommendedName>
        <fullName evidence="6">Thioredoxin</fullName>
    </recommendedName>
</protein>
<keyword evidence="3" id="KW-0249">Electron transport</keyword>
<organism evidence="8 9">
    <name type="scientific">Streptomyces drozdowiczii</name>
    <dbReference type="NCBI Taxonomy" id="202862"/>
    <lineage>
        <taxon>Bacteria</taxon>
        <taxon>Bacillati</taxon>
        <taxon>Actinomycetota</taxon>
        <taxon>Actinomycetes</taxon>
        <taxon>Kitasatosporales</taxon>
        <taxon>Streptomycetaceae</taxon>
        <taxon>Streptomyces</taxon>
    </lineage>
</organism>
<dbReference type="RefSeq" id="WP_265543808.1">
    <property type="nucleotide sequence ID" value="NZ_CP098740.1"/>
</dbReference>
<comment type="similarity">
    <text evidence="1 6">Belongs to the thioredoxin family.</text>
</comment>
<keyword evidence="2" id="KW-0813">Transport</keyword>
<dbReference type="SUPFAM" id="SSF52833">
    <property type="entry name" value="Thioredoxin-like"/>
    <property type="match status" value="1"/>
</dbReference>
<dbReference type="CDD" id="cd02947">
    <property type="entry name" value="TRX_family"/>
    <property type="match status" value="1"/>
</dbReference>
<accession>A0ABY6PV60</accession>
<evidence type="ECO:0000256" key="6">
    <source>
        <dbReference type="PIRNR" id="PIRNR000077"/>
    </source>
</evidence>
<dbReference type="InterPro" id="IPR005746">
    <property type="entry name" value="Thioredoxin"/>
</dbReference>
<proteinExistence type="inferred from homology"/>
<dbReference type="Pfam" id="PF00085">
    <property type="entry name" value="Thioredoxin"/>
    <property type="match status" value="1"/>
</dbReference>
<evidence type="ECO:0000256" key="2">
    <source>
        <dbReference type="ARBA" id="ARBA00022448"/>
    </source>
</evidence>
<evidence type="ECO:0000256" key="3">
    <source>
        <dbReference type="ARBA" id="ARBA00022982"/>
    </source>
</evidence>
<evidence type="ECO:0000256" key="5">
    <source>
        <dbReference type="ARBA" id="ARBA00023284"/>
    </source>
</evidence>
<evidence type="ECO:0000256" key="4">
    <source>
        <dbReference type="ARBA" id="ARBA00023157"/>
    </source>
</evidence>
<dbReference type="PROSITE" id="PS51352">
    <property type="entry name" value="THIOREDOXIN_2"/>
    <property type="match status" value="1"/>
</dbReference>
<gene>
    <name evidence="8" type="ORF">NEH16_18650</name>
</gene>
<name>A0ABY6PV60_9ACTN</name>
<dbReference type="InterPro" id="IPR036249">
    <property type="entry name" value="Thioredoxin-like_sf"/>
</dbReference>
<dbReference type="InterPro" id="IPR013766">
    <property type="entry name" value="Thioredoxin_domain"/>
</dbReference>
<evidence type="ECO:0000256" key="1">
    <source>
        <dbReference type="ARBA" id="ARBA00008987"/>
    </source>
</evidence>
<dbReference type="PIRSF" id="PIRSF000077">
    <property type="entry name" value="Thioredoxin"/>
    <property type="match status" value="1"/>
</dbReference>
<dbReference type="Proteomes" id="UP001164963">
    <property type="component" value="Chromosome"/>
</dbReference>
<dbReference type="PANTHER" id="PTHR45663">
    <property type="entry name" value="GEO12009P1"/>
    <property type="match status" value="1"/>
</dbReference>
<evidence type="ECO:0000259" key="7">
    <source>
        <dbReference type="PROSITE" id="PS51352"/>
    </source>
</evidence>
<sequence length="108" mass="11834">MAGRTVHLDDVTFDSTVLTAGSPVLVHFWAEWAGLCKLMISVVENVATEREGRLFAGELNIDQSPGVTARYQPSAVPELILFKQGAEALRLTGPFTESQVLERIDPHL</sequence>
<evidence type="ECO:0000313" key="9">
    <source>
        <dbReference type="Proteomes" id="UP001164963"/>
    </source>
</evidence>
<dbReference type="PANTHER" id="PTHR45663:SF11">
    <property type="entry name" value="GEO12009P1"/>
    <property type="match status" value="1"/>
</dbReference>
<keyword evidence="9" id="KW-1185">Reference proteome</keyword>
<reference evidence="8" key="1">
    <citation type="journal article" date="2022" name="Front. Microbiol.">
        <title>Mirubactin C rescues the lethal effect of cell wall biosynthesis mutations in Bacillus subtilis.</title>
        <authorList>
            <person name="Kepplinger B."/>
            <person name="Wen X."/>
            <person name="Tyler A.R."/>
            <person name="Kim B.Y."/>
            <person name="Brown J."/>
            <person name="Banks P."/>
            <person name="Dashti Y."/>
            <person name="Mackenzie E.S."/>
            <person name="Wills C."/>
            <person name="Kawai Y."/>
            <person name="Waldron K.J."/>
            <person name="Allenby N.E.E."/>
            <person name="Wu L.J."/>
            <person name="Hall M.J."/>
            <person name="Errington J."/>
        </authorList>
    </citation>
    <scope>NUCLEOTIDE SEQUENCE</scope>
    <source>
        <strain evidence="8">MDA8-470</strain>
    </source>
</reference>
<keyword evidence="4" id="KW-1015">Disulfide bond</keyword>
<evidence type="ECO:0000313" key="8">
    <source>
        <dbReference type="EMBL" id="UZK55862.1"/>
    </source>
</evidence>
<dbReference type="Gene3D" id="3.40.30.10">
    <property type="entry name" value="Glutaredoxin"/>
    <property type="match status" value="1"/>
</dbReference>
<dbReference type="EMBL" id="CP098740">
    <property type="protein sequence ID" value="UZK55862.1"/>
    <property type="molecule type" value="Genomic_DNA"/>
</dbReference>
<feature type="domain" description="Thioredoxin" evidence="7">
    <location>
        <begin position="1"/>
        <end position="108"/>
    </location>
</feature>
<keyword evidence="5" id="KW-0676">Redox-active center</keyword>